<gene>
    <name evidence="1" type="ORF">OG469_23520</name>
</gene>
<dbReference type="RefSeq" id="WP_329495715.1">
    <property type="nucleotide sequence ID" value="NZ_CP108460.1"/>
</dbReference>
<protein>
    <submittedName>
        <fullName evidence="1">Uncharacterized protein</fullName>
    </submittedName>
</protein>
<name>A0ABZ1WBI3_9ACTN</name>
<accession>A0ABZ1WBI3</accession>
<keyword evidence="2" id="KW-1185">Reference proteome</keyword>
<dbReference type="EMBL" id="CP108482">
    <property type="protein sequence ID" value="WUS58222.1"/>
    <property type="molecule type" value="Genomic_DNA"/>
</dbReference>
<proteinExistence type="predicted"/>
<organism evidence="1 2">
    <name type="scientific">Kitasatospora herbaricolor</name>
    <dbReference type="NCBI Taxonomy" id="68217"/>
    <lineage>
        <taxon>Bacteria</taxon>
        <taxon>Bacillati</taxon>
        <taxon>Actinomycetota</taxon>
        <taxon>Actinomycetes</taxon>
        <taxon>Kitasatosporales</taxon>
        <taxon>Streptomycetaceae</taxon>
        <taxon>Kitasatospora</taxon>
    </lineage>
</organism>
<dbReference type="Proteomes" id="UP001432014">
    <property type="component" value="Chromosome"/>
</dbReference>
<evidence type="ECO:0000313" key="2">
    <source>
        <dbReference type="Proteomes" id="UP001432014"/>
    </source>
</evidence>
<reference evidence="1 2" key="1">
    <citation type="submission" date="2022-10" db="EMBL/GenBank/DDBJ databases">
        <title>The complete genomes of actinobacterial strains from the NBC collection.</title>
        <authorList>
            <person name="Joergensen T.S."/>
            <person name="Alvarez Arevalo M."/>
            <person name="Sterndorff E.B."/>
            <person name="Faurdal D."/>
            <person name="Vuksanovic O."/>
            <person name="Mourched A.-S."/>
            <person name="Charusanti P."/>
            <person name="Shaw S."/>
            <person name="Blin K."/>
            <person name="Weber T."/>
        </authorList>
    </citation>
    <scope>NUCLEOTIDE SEQUENCE [LARGE SCALE GENOMIC DNA]</scope>
    <source>
        <strain evidence="1 2">NBC_01247</strain>
    </source>
</reference>
<sequence>MPGIWAWHGSVEEDRAMECDEVMVTVRITAAERTLLRRLAQGHHSDLSEVVADGLLDVIPTLQSPADAYRLLAALAAPAPCALTVWLPTPLADLLVPGAARVAQVTGVRIGSASAMLGATLRLWLTQDPNRLAANLSVMHAGRPAALAAA</sequence>
<evidence type="ECO:0000313" key="1">
    <source>
        <dbReference type="EMBL" id="WUS58222.1"/>
    </source>
</evidence>